<feature type="region of interest" description="Disordered" evidence="1">
    <location>
        <begin position="240"/>
        <end position="261"/>
    </location>
</feature>
<keyword evidence="3" id="KW-1185">Reference proteome</keyword>
<dbReference type="GO" id="GO:0003887">
    <property type="term" value="F:DNA-directed DNA polymerase activity"/>
    <property type="evidence" value="ECO:0007669"/>
    <property type="project" value="TreeGrafter"/>
</dbReference>
<dbReference type="AlphaFoldDB" id="A0A370TPA8"/>
<dbReference type="Pfam" id="PF04081">
    <property type="entry name" value="DNA_pol_delta_4"/>
    <property type="match status" value="1"/>
</dbReference>
<feature type="compositionally biased region" description="Polar residues" evidence="1">
    <location>
        <begin position="83"/>
        <end position="95"/>
    </location>
</feature>
<dbReference type="STRING" id="2656787.A0A370TPA8"/>
<dbReference type="PANTHER" id="PTHR14303:SF0">
    <property type="entry name" value="DNA POLYMERASE DELTA SUBUNIT 4"/>
    <property type="match status" value="1"/>
</dbReference>
<dbReference type="GO" id="GO:0006261">
    <property type="term" value="P:DNA-templated DNA replication"/>
    <property type="evidence" value="ECO:0007669"/>
    <property type="project" value="TreeGrafter"/>
</dbReference>
<feature type="region of interest" description="Disordered" evidence="1">
    <location>
        <begin position="1"/>
        <end position="120"/>
    </location>
</feature>
<dbReference type="PANTHER" id="PTHR14303">
    <property type="entry name" value="DNA POLYMERASE DELTA SUBUNIT 4"/>
    <property type="match status" value="1"/>
</dbReference>
<accession>A0A370TPA8</accession>
<feature type="compositionally biased region" description="Low complexity" evidence="1">
    <location>
        <begin position="38"/>
        <end position="49"/>
    </location>
</feature>
<dbReference type="Proteomes" id="UP000254866">
    <property type="component" value="Unassembled WGS sequence"/>
</dbReference>
<dbReference type="GeneID" id="43597620"/>
<dbReference type="OrthoDB" id="337486at2759"/>
<gene>
    <name evidence="2" type="ORF">BP5553_04771</name>
</gene>
<dbReference type="EMBL" id="NPIC01000003">
    <property type="protein sequence ID" value="RDL37338.1"/>
    <property type="molecule type" value="Genomic_DNA"/>
</dbReference>
<dbReference type="RefSeq" id="XP_031869994.1">
    <property type="nucleotide sequence ID" value="XM_032013394.1"/>
</dbReference>
<reference evidence="2 3" key="1">
    <citation type="journal article" date="2018" name="IMA Fungus">
        <title>IMA Genome-F 9: Draft genome sequence of Annulohypoxylon stygium, Aspergillus mulundensis, Berkeleyomyces basicola (syn. Thielaviopsis basicola), Ceratocystis smalleyi, two Cercospora beticola strains, Coleophoma cylindrospora, Fusarium fracticaudum, Phialophora cf. hyalina, and Morchella septimelata.</title>
        <authorList>
            <person name="Wingfield B.D."/>
            <person name="Bills G.F."/>
            <person name="Dong Y."/>
            <person name="Huang W."/>
            <person name="Nel W.J."/>
            <person name="Swalarsk-Parry B.S."/>
            <person name="Vaghefi N."/>
            <person name="Wilken P.M."/>
            <person name="An Z."/>
            <person name="de Beer Z.W."/>
            <person name="De Vos L."/>
            <person name="Chen L."/>
            <person name="Duong T.A."/>
            <person name="Gao Y."/>
            <person name="Hammerbacher A."/>
            <person name="Kikkert J.R."/>
            <person name="Li Y."/>
            <person name="Li H."/>
            <person name="Li K."/>
            <person name="Li Q."/>
            <person name="Liu X."/>
            <person name="Ma X."/>
            <person name="Naidoo K."/>
            <person name="Pethybridge S.J."/>
            <person name="Sun J."/>
            <person name="Steenkamp E.T."/>
            <person name="van der Nest M.A."/>
            <person name="van Wyk S."/>
            <person name="Wingfield M.J."/>
            <person name="Xiong C."/>
            <person name="Yue Q."/>
            <person name="Zhang X."/>
        </authorList>
    </citation>
    <scope>NUCLEOTIDE SEQUENCE [LARGE SCALE GENOMIC DNA]</scope>
    <source>
        <strain evidence="2 3">BP 5553</strain>
    </source>
</reference>
<dbReference type="GO" id="GO:0000731">
    <property type="term" value="P:DNA synthesis involved in DNA repair"/>
    <property type="evidence" value="ECO:0007669"/>
    <property type="project" value="InterPro"/>
</dbReference>
<dbReference type="InterPro" id="IPR007218">
    <property type="entry name" value="DNA_pol_delta_4"/>
</dbReference>
<evidence type="ECO:0000256" key="1">
    <source>
        <dbReference type="SAM" id="MobiDB-lite"/>
    </source>
</evidence>
<protein>
    <recommendedName>
        <fullName evidence="4">DNA polymerase delta subunit 4</fullName>
    </recommendedName>
</protein>
<evidence type="ECO:0000313" key="3">
    <source>
        <dbReference type="Proteomes" id="UP000254866"/>
    </source>
</evidence>
<proteinExistence type="predicted"/>
<sequence>MKFKIVSEMQKHEVRRPRASLKPSLPCRRPQPNPKPKPSIVISPPILLKRPFHQHAQEPAFPSAKMPATRRSRVSSGPAAKGSQKTLAFTNSKVTKPTHAPTGKDALLASSKPAAPAAVEEEAEVVDIDVGHTSSEAATAQQTRTELSAKHLSPSHERASAISDAQIKKYWRDREAERKAPRVHQQDLSVEEKVLRLFDMSSQFGPCIGIARMKRWTRASKLGLNPPIEVLAVLLKEAEKGNSTTTERAHVDELMSSTPGE</sequence>
<comment type="caution">
    <text evidence="2">The sequence shown here is derived from an EMBL/GenBank/DDBJ whole genome shotgun (WGS) entry which is preliminary data.</text>
</comment>
<feature type="compositionally biased region" description="Low complexity" evidence="1">
    <location>
        <begin position="104"/>
        <end position="118"/>
    </location>
</feature>
<evidence type="ECO:0008006" key="4">
    <source>
        <dbReference type="Google" id="ProtNLM"/>
    </source>
</evidence>
<organism evidence="2 3">
    <name type="scientific">Venustampulla echinocandica</name>
    <dbReference type="NCBI Taxonomy" id="2656787"/>
    <lineage>
        <taxon>Eukaryota</taxon>
        <taxon>Fungi</taxon>
        <taxon>Dikarya</taxon>
        <taxon>Ascomycota</taxon>
        <taxon>Pezizomycotina</taxon>
        <taxon>Leotiomycetes</taxon>
        <taxon>Helotiales</taxon>
        <taxon>Pleuroascaceae</taxon>
        <taxon>Venustampulla</taxon>
    </lineage>
</organism>
<evidence type="ECO:0000313" key="2">
    <source>
        <dbReference type="EMBL" id="RDL37338.1"/>
    </source>
</evidence>
<name>A0A370TPA8_9HELO</name>
<dbReference type="GO" id="GO:0043625">
    <property type="term" value="C:delta DNA polymerase complex"/>
    <property type="evidence" value="ECO:0007669"/>
    <property type="project" value="TreeGrafter"/>
</dbReference>